<dbReference type="InterPro" id="IPR047216">
    <property type="entry name" value="Endonuclease_DUF559_bact"/>
</dbReference>
<keyword evidence="2" id="KW-0540">Nuclease</keyword>
<dbReference type="InterPro" id="IPR011335">
    <property type="entry name" value="Restrct_endonuc-II-like"/>
</dbReference>
<dbReference type="EMBL" id="OCMT01000001">
    <property type="protein sequence ID" value="SOD11883.1"/>
    <property type="molecule type" value="Genomic_DNA"/>
</dbReference>
<dbReference type="PANTHER" id="PTHR38590">
    <property type="entry name" value="BLL0828 PROTEIN"/>
    <property type="match status" value="1"/>
</dbReference>
<organism evidence="2 3">
    <name type="scientific">Pedobacter xixiisoli</name>
    <dbReference type="NCBI Taxonomy" id="1476464"/>
    <lineage>
        <taxon>Bacteria</taxon>
        <taxon>Pseudomonadati</taxon>
        <taxon>Bacteroidota</taxon>
        <taxon>Sphingobacteriia</taxon>
        <taxon>Sphingobacteriales</taxon>
        <taxon>Sphingobacteriaceae</taxon>
        <taxon>Pedobacter</taxon>
    </lineage>
</organism>
<evidence type="ECO:0000313" key="3">
    <source>
        <dbReference type="Proteomes" id="UP000219281"/>
    </source>
</evidence>
<keyword evidence="3" id="KW-1185">Reference proteome</keyword>
<accession>A0A285ZQF1</accession>
<gene>
    <name evidence="2" type="ORF">SAMN06297358_0382</name>
</gene>
<keyword evidence="2" id="KW-0378">Hydrolase</keyword>
<proteinExistence type="predicted"/>
<dbReference type="Proteomes" id="UP000219281">
    <property type="component" value="Unassembled WGS sequence"/>
</dbReference>
<dbReference type="SUPFAM" id="SSF52980">
    <property type="entry name" value="Restriction endonuclease-like"/>
    <property type="match status" value="1"/>
</dbReference>
<dbReference type="AlphaFoldDB" id="A0A285ZQF1"/>
<dbReference type="PANTHER" id="PTHR38590:SF1">
    <property type="entry name" value="BLL0828 PROTEIN"/>
    <property type="match status" value="1"/>
</dbReference>
<dbReference type="CDD" id="cd01038">
    <property type="entry name" value="Endonuclease_DUF559"/>
    <property type="match status" value="1"/>
</dbReference>
<dbReference type="GO" id="GO:0004519">
    <property type="term" value="F:endonuclease activity"/>
    <property type="evidence" value="ECO:0007669"/>
    <property type="project" value="UniProtKB-KW"/>
</dbReference>
<dbReference type="Gene3D" id="3.40.960.10">
    <property type="entry name" value="VSR Endonuclease"/>
    <property type="match status" value="1"/>
</dbReference>
<dbReference type="OrthoDB" id="9798754at2"/>
<evidence type="ECO:0000259" key="1">
    <source>
        <dbReference type="Pfam" id="PF04480"/>
    </source>
</evidence>
<dbReference type="RefSeq" id="WP_097128041.1">
    <property type="nucleotide sequence ID" value="NZ_OCMT01000001.1"/>
</dbReference>
<protein>
    <submittedName>
        <fullName evidence="2">Very-short-patch-repair endonuclease</fullName>
    </submittedName>
</protein>
<dbReference type="Pfam" id="PF04480">
    <property type="entry name" value="DUF559"/>
    <property type="match status" value="1"/>
</dbReference>
<name>A0A285ZQF1_9SPHI</name>
<sequence>MDAKSFRKELRKNQTSAENSFWNLVRANKFLNLKFRRQHTVDKYTVDFHCPRLNLIIELDGSVHQNLGQSLYDEQRDSCLKAKGYHLIRLDNDAVLNYPEVVLEYLKEIIEEGKLLR</sequence>
<evidence type="ECO:0000313" key="2">
    <source>
        <dbReference type="EMBL" id="SOD11883.1"/>
    </source>
</evidence>
<dbReference type="InterPro" id="IPR007569">
    <property type="entry name" value="DUF559"/>
</dbReference>
<reference evidence="3" key="1">
    <citation type="submission" date="2017-09" db="EMBL/GenBank/DDBJ databases">
        <authorList>
            <person name="Varghese N."/>
            <person name="Submissions S."/>
        </authorList>
    </citation>
    <scope>NUCLEOTIDE SEQUENCE [LARGE SCALE GENOMIC DNA]</scope>
    <source>
        <strain evidence="3">CGMCC 1.12803</strain>
    </source>
</reference>
<feature type="domain" description="DUF559" evidence="1">
    <location>
        <begin position="3"/>
        <end position="109"/>
    </location>
</feature>
<keyword evidence="2" id="KW-0255">Endonuclease</keyword>